<evidence type="ECO:0000256" key="2">
    <source>
        <dbReference type="ARBA" id="ARBA00023002"/>
    </source>
</evidence>
<dbReference type="InterPro" id="IPR003813">
    <property type="entry name" value="MvhD/FlpD"/>
</dbReference>
<keyword evidence="3" id="KW-0408">Iron</keyword>
<keyword evidence="4" id="KW-0411">Iron-sulfur</keyword>
<comment type="caution">
    <text evidence="6">The sequence shown here is derived from an EMBL/GenBank/DDBJ whole genome shotgun (WGS) entry which is preliminary data.</text>
</comment>
<accession>X0UH48</accession>
<sequence length="80" mass="8991">VLILGCHPGDCHYSEGNYKTMRRMPLLKKLLSQMGVEDERVRLEWISASEGDRFAAVVDEMTEQIRKLGPFPRNGGGENG</sequence>
<reference evidence="6" key="1">
    <citation type="journal article" date="2014" name="Front. Microbiol.">
        <title>High frequency of phylogenetically diverse reductive dehalogenase-homologous genes in deep subseafloor sedimentary metagenomes.</title>
        <authorList>
            <person name="Kawai M."/>
            <person name="Futagami T."/>
            <person name="Toyoda A."/>
            <person name="Takaki Y."/>
            <person name="Nishi S."/>
            <person name="Hori S."/>
            <person name="Arai W."/>
            <person name="Tsubouchi T."/>
            <person name="Morono Y."/>
            <person name="Uchiyama I."/>
            <person name="Ito T."/>
            <person name="Fujiyama A."/>
            <person name="Inagaki F."/>
            <person name="Takami H."/>
        </authorList>
    </citation>
    <scope>NUCLEOTIDE SEQUENCE</scope>
    <source>
        <strain evidence="6">Expedition CK06-06</strain>
    </source>
</reference>
<keyword evidence="1" id="KW-0479">Metal-binding</keyword>
<dbReference type="EMBL" id="BARS01028144">
    <property type="protein sequence ID" value="GAG05039.1"/>
    <property type="molecule type" value="Genomic_DNA"/>
</dbReference>
<gene>
    <name evidence="6" type="ORF">S01H1_44139</name>
</gene>
<evidence type="ECO:0000259" key="5">
    <source>
        <dbReference type="Pfam" id="PF02662"/>
    </source>
</evidence>
<dbReference type="Pfam" id="PF02662">
    <property type="entry name" value="FlpD"/>
    <property type="match status" value="1"/>
</dbReference>
<feature type="domain" description="F420-non-reducing hydrogenase iron-sulfur subunit D" evidence="5">
    <location>
        <begin position="1"/>
        <end position="69"/>
    </location>
</feature>
<name>X0UH48_9ZZZZ</name>
<dbReference type="AlphaFoldDB" id="X0UH48"/>
<dbReference type="GO" id="GO:0046872">
    <property type="term" value="F:metal ion binding"/>
    <property type="evidence" value="ECO:0007669"/>
    <property type="project" value="UniProtKB-KW"/>
</dbReference>
<evidence type="ECO:0000256" key="4">
    <source>
        <dbReference type="ARBA" id="ARBA00023014"/>
    </source>
</evidence>
<evidence type="ECO:0000256" key="1">
    <source>
        <dbReference type="ARBA" id="ARBA00022723"/>
    </source>
</evidence>
<dbReference type="GO" id="GO:0051536">
    <property type="term" value="F:iron-sulfur cluster binding"/>
    <property type="evidence" value="ECO:0007669"/>
    <property type="project" value="UniProtKB-KW"/>
</dbReference>
<evidence type="ECO:0000313" key="6">
    <source>
        <dbReference type="EMBL" id="GAG05039.1"/>
    </source>
</evidence>
<proteinExistence type="predicted"/>
<keyword evidence="2" id="KW-0560">Oxidoreductase</keyword>
<protein>
    <recommendedName>
        <fullName evidence="5">F420-non-reducing hydrogenase iron-sulfur subunit D domain-containing protein</fullName>
    </recommendedName>
</protein>
<evidence type="ECO:0000256" key="3">
    <source>
        <dbReference type="ARBA" id="ARBA00023004"/>
    </source>
</evidence>
<feature type="non-terminal residue" evidence="6">
    <location>
        <position position="1"/>
    </location>
</feature>
<organism evidence="6">
    <name type="scientific">marine sediment metagenome</name>
    <dbReference type="NCBI Taxonomy" id="412755"/>
    <lineage>
        <taxon>unclassified sequences</taxon>
        <taxon>metagenomes</taxon>
        <taxon>ecological metagenomes</taxon>
    </lineage>
</organism>
<dbReference type="GO" id="GO:0016491">
    <property type="term" value="F:oxidoreductase activity"/>
    <property type="evidence" value="ECO:0007669"/>
    <property type="project" value="UniProtKB-KW"/>
</dbReference>